<feature type="chain" id="PRO_5025060573" description="Cyanovirin-N domain-containing protein" evidence="1">
    <location>
        <begin position="19"/>
        <end position="179"/>
    </location>
</feature>
<proteinExistence type="predicted"/>
<name>A0A5N6SCY7_ASPPS</name>
<feature type="signal peptide" evidence="1">
    <location>
        <begin position="1"/>
        <end position="18"/>
    </location>
</feature>
<gene>
    <name evidence="2" type="ORF">BDV38DRAFT_288869</name>
</gene>
<dbReference type="OrthoDB" id="4431177at2759"/>
<keyword evidence="1" id="KW-0732">Signal</keyword>
<reference evidence="2 3" key="1">
    <citation type="submission" date="2019-04" db="EMBL/GenBank/DDBJ databases">
        <title>Friends and foes A comparative genomics study of 23 Aspergillus species from section Flavi.</title>
        <authorList>
            <consortium name="DOE Joint Genome Institute"/>
            <person name="Kjaerbolling I."/>
            <person name="Vesth T."/>
            <person name="Frisvad J.C."/>
            <person name="Nybo J.L."/>
            <person name="Theobald S."/>
            <person name="Kildgaard S."/>
            <person name="Isbrandt T."/>
            <person name="Kuo A."/>
            <person name="Sato A."/>
            <person name="Lyhne E.K."/>
            <person name="Kogle M.E."/>
            <person name="Wiebenga A."/>
            <person name="Kun R.S."/>
            <person name="Lubbers R.J."/>
            <person name="Makela M.R."/>
            <person name="Barry K."/>
            <person name="Chovatia M."/>
            <person name="Clum A."/>
            <person name="Daum C."/>
            <person name="Haridas S."/>
            <person name="He G."/>
            <person name="LaButti K."/>
            <person name="Lipzen A."/>
            <person name="Mondo S."/>
            <person name="Riley R."/>
            <person name="Salamov A."/>
            <person name="Simmons B.A."/>
            <person name="Magnuson J.K."/>
            <person name="Henrissat B."/>
            <person name="Mortensen U.H."/>
            <person name="Larsen T.O."/>
            <person name="Devries R.P."/>
            <person name="Grigoriev I.V."/>
            <person name="Machida M."/>
            <person name="Baker S.E."/>
            <person name="Andersen M.R."/>
        </authorList>
    </citation>
    <scope>NUCLEOTIDE SEQUENCE [LARGE SCALE GENOMIC DNA]</scope>
    <source>
        <strain evidence="2 3">CBS 117625</strain>
    </source>
</reference>
<keyword evidence="3" id="KW-1185">Reference proteome</keyword>
<dbReference type="AlphaFoldDB" id="A0A5N6SCY7"/>
<sequence length="179" mass="19887">MYWPLLVFSSLLVAFAASQSNDTIAAKRGVSAFPGERKYMLDQCHGLEIMGARAQRGQTRPPSQSLAFDCKNPDKKGQVQTGALCLNKCLGWNERTHQFTAQKSGYGLAEWNGNCWDCRFERKEKGDNLFCYCANVPEPKPHRDFATAINMGLRTFNLDGVVELGNGGVLRCHGEYGLC</sequence>
<dbReference type="Proteomes" id="UP000325672">
    <property type="component" value="Unassembled WGS sequence"/>
</dbReference>
<evidence type="ECO:0000313" key="2">
    <source>
        <dbReference type="EMBL" id="KAE8131243.1"/>
    </source>
</evidence>
<dbReference type="EMBL" id="ML743669">
    <property type="protein sequence ID" value="KAE8131243.1"/>
    <property type="molecule type" value="Genomic_DNA"/>
</dbReference>
<accession>A0A5N6SCY7</accession>
<protein>
    <recommendedName>
        <fullName evidence="4">Cyanovirin-N domain-containing protein</fullName>
    </recommendedName>
</protein>
<dbReference type="GeneID" id="43645328"/>
<dbReference type="RefSeq" id="XP_031907306.1">
    <property type="nucleotide sequence ID" value="XM_032061118.1"/>
</dbReference>
<organism evidence="2 3">
    <name type="scientific">Aspergillus pseudotamarii</name>
    <dbReference type="NCBI Taxonomy" id="132259"/>
    <lineage>
        <taxon>Eukaryota</taxon>
        <taxon>Fungi</taxon>
        <taxon>Dikarya</taxon>
        <taxon>Ascomycota</taxon>
        <taxon>Pezizomycotina</taxon>
        <taxon>Eurotiomycetes</taxon>
        <taxon>Eurotiomycetidae</taxon>
        <taxon>Eurotiales</taxon>
        <taxon>Aspergillaceae</taxon>
        <taxon>Aspergillus</taxon>
        <taxon>Aspergillus subgen. Circumdati</taxon>
    </lineage>
</organism>
<evidence type="ECO:0000313" key="3">
    <source>
        <dbReference type="Proteomes" id="UP000325672"/>
    </source>
</evidence>
<evidence type="ECO:0008006" key="4">
    <source>
        <dbReference type="Google" id="ProtNLM"/>
    </source>
</evidence>
<evidence type="ECO:0000256" key="1">
    <source>
        <dbReference type="SAM" id="SignalP"/>
    </source>
</evidence>